<dbReference type="RefSeq" id="WP_128523879.1">
    <property type="nucleotide sequence ID" value="NZ_CANLVY010000008.1"/>
</dbReference>
<proteinExistence type="predicted"/>
<gene>
    <name evidence="1" type="ORF">HLI_05985</name>
</gene>
<evidence type="ECO:0000313" key="1">
    <source>
        <dbReference type="EMBL" id="QAS51815.1"/>
    </source>
</evidence>
<evidence type="ECO:0000313" key="2">
    <source>
        <dbReference type="Proteomes" id="UP000287756"/>
    </source>
</evidence>
<name>A0A410MAY9_9BACI</name>
<protein>
    <submittedName>
        <fullName evidence="1">Uncharacterized protein</fullName>
    </submittedName>
</protein>
<dbReference type="EMBL" id="CP026118">
    <property type="protein sequence ID" value="QAS51815.1"/>
    <property type="molecule type" value="Genomic_DNA"/>
</dbReference>
<dbReference type="KEGG" id="hli:HLI_05985"/>
<sequence length="174" mass="19551">MSKFVKGTSILGVLAISFGVWQLAEIDEKGATEVNAIQNIESQDNYETVTIEQDETAGVIAQKEEIVDPRTLRSIQESAKENAQVKDLFSGLGQGVTEDLQSIEMDTKEEWKALKKDSQEKQDMIKQLLDLTNDEEIRELAKTASGKLALSIENKSIDVYIETVNLFKYIHDRL</sequence>
<reference evidence="1 2" key="1">
    <citation type="submission" date="2018-01" db="EMBL/GenBank/DDBJ databases">
        <title>The whole genome sequencing and assembly of Halobacillus litoralis ERB031 strain.</title>
        <authorList>
            <person name="Lee S.-J."/>
            <person name="Park M.-K."/>
            <person name="Kim J.-Y."/>
            <person name="Lee Y.-J."/>
            <person name="Yi H."/>
            <person name="Bahn Y.-S."/>
            <person name="Kim J.F."/>
            <person name="Lee D.-W."/>
        </authorList>
    </citation>
    <scope>NUCLEOTIDE SEQUENCE [LARGE SCALE GENOMIC DNA]</scope>
    <source>
        <strain evidence="1 2">ERB 031</strain>
    </source>
</reference>
<dbReference type="AlphaFoldDB" id="A0A410MAY9"/>
<dbReference type="OrthoDB" id="2969202at2"/>
<accession>A0A410MAY9</accession>
<organism evidence="1 2">
    <name type="scientific">Halobacillus litoralis</name>
    <dbReference type="NCBI Taxonomy" id="45668"/>
    <lineage>
        <taxon>Bacteria</taxon>
        <taxon>Bacillati</taxon>
        <taxon>Bacillota</taxon>
        <taxon>Bacilli</taxon>
        <taxon>Bacillales</taxon>
        <taxon>Bacillaceae</taxon>
        <taxon>Halobacillus</taxon>
    </lineage>
</organism>
<dbReference type="Proteomes" id="UP000287756">
    <property type="component" value="Chromosome"/>
</dbReference>